<proteinExistence type="predicted"/>
<accession>C8NHD7</accession>
<dbReference type="PANTHER" id="PTHR30336:SF18">
    <property type="entry name" value="MEMBRANE PROTEIN"/>
    <property type="match status" value="1"/>
</dbReference>
<keyword evidence="1" id="KW-1133">Transmembrane helix</keyword>
<dbReference type="Proteomes" id="UP000005926">
    <property type="component" value="Unassembled WGS sequence"/>
</dbReference>
<reference evidence="3 4" key="1">
    <citation type="submission" date="2009-08" db="EMBL/GenBank/DDBJ databases">
        <authorList>
            <person name="Muzny D."/>
            <person name="Qin X."/>
            <person name="Deng J."/>
            <person name="Jiang H."/>
            <person name="Liu Y."/>
            <person name="Qu J."/>
            <person name="Song X.-Z."/>
            <person name="Zhang L."/>
            <person name="Thornton R."/>
            <person name="Coyle M."/>
            <person name="Francisco L."/>
            <person name="Jackson L."/>
            <person name="Javaid M."/>
            <person name="Korchina V."/>
            <person name="Kovar C."/>
            <person name="Mata R."/>
            <person name="Mathew T."/>
            <person name="Ngo R."/>
            <person name="Nguyen L."/>
            <person name="Nguyen N."/>
            <person name="Okwuonu G."/>
            <person name="Ongeri F."/>
            <person name="Pham C."/>
            <person name="Simmons D."/>
            <person name="Wilczek-Boney K."/>
            <person name="Hale W."/>
            <person name="Jakkamsetti A."/>
            <person name="Pham P."/>
            <person name="Ruth R."/>
            <person name="San Lucas F."/>
            <person name="Warren J."/>
            <person name="Zhang J."/>
            <person name="Zhao Z."/>
            <person name="Zhou C."/>
            <person name="Zhu D."/>
            <person name="Lee S."/>
            <person name="Bess C."/>
            <person name="Blankenburg K."/>
            <person name="Forbes L."/>
            <person name="Fu Q."/>
            <person name="Gubbala S."/>
            <person name="Hirani K."/>
            <person name="Jayaseelan J.C."/>
            <person name="Lara F."/>
            <person name="Munidasa M."/>
            <person name="Palculict T."/>
            <person name="Patil S."/>
            <person name="Pu L.-L."/>
            <person name="Saada N."/>
            <person name="Tang L."/>
            <person name="Weissenberger G."/>
            <person name="Zhu Y."/>
            <person name="Hemphill L."/>
            <person name="Shang Y."/>
            <person name="Youmans B."/>
            <person name="Ayvaz T."/>
            <person name="Ross M."/>
            <person name="Santibanez J."/>
            <person name="Aqrawi P."/>
            <person name="Gross S."/>
            <person name="Joshi V."/>
            <person name="Fowler G."/>
            <person name="Nazareth L."/>
            <person name="Reid J."/>
            <person name="Worley K."/>
            <person name="Petrosino J."/>
            <person name="Highlander S."/>
            <person name="Gibbs R."/>
        </authorList>
    </citation>
    <scope>NUCLEOTIDE SEQUENCE [LARGE SCALE GENOMIC DNA]</scope>
    <source>
        <strain evidence="3 4">ATCC 49175</strain>
    </source>
</reference>
<gene>
    <name evidence="3" type="ORF">HMPREF0444_1332</name>
</gene>
<name>C8NHD7_9LACT</name>
<feature type="transmembrane region" description="Helical" evidence="1">
    <location>
        <begin position="55"/>
        <end position="85"/>
    </location>
</feature>
<dbReference type="InterPro" id="IPR014729">
    <property type="entry name" value="Rossmann-like_a/b/a_fold"/>
</dbReference>
<feature type="transmembrane region" description="Helical" evidence="1">
    <location>
        <begin position="131"/>
        <end position="160"/>
    </location>
</feature>
<dbReference type="CDD" id="cd06259">
    <property type="entry name" value="YdcF-like"/>
    <property type="match status" value="1"/>
</dbReference>
<dbReference type="STRING" id="638301.HMPREF0444_1332"/>
<sequence length="343" mass="39307">MKMAIYLITGVVLVALIASMWRDNRSLWNPALLIIAVFFGYLSVVQAVYESGSEAGHLFVLMVGFLGVPFLIFLSGFFFIYNGIVLLKREGKSKSNFLSLGMGFLILLFFGVIIIRALNNQYFYENHWLNIFLIFFIYSYVIFGFAFFGFLFYSILYVFIPKRKQYDFIIIHGAGLLDGERVTPLLKCRIDKAVEAFKKSKNPNIKLIASGGKGADEKISEAHAILNYLMEETDVPRESVLLEEESRTTYENLLFSKRLGETFLKEPRFLFVTNDYHVFRTSTYAKMIGMQGDGLGCTTASYYIPSAFIREYVALCVKMKWMFIGFYLLLAMAITLSYKGILW</sequence>
<dbReference type="InterPro" id="IPR051599">
    <property type="entry name" value="Cell_Envelope_Assoc"/>
</dbReference>
<dbReference type="InterPro" id="IPR003848">
    <property type="entry name" value="DUF218"/>
</dbReference>
<dbReference type="HOGENOM" id="CLU_051474_2_0_9"/>
<protein>
    <recommendedName>
        <fullName evidence="2">DUF218 domain-containing protein</fullName>
    </recommendedName>
</protein>
<feature type="transmembrane region" description="Helical" evidence="1">
    <location>
        <begin position="28"/>
        <end position="49"/>
    </location>
</feature>
<dbReference type="Pfam" id="PF02698">
    <property type="entry name" value="DUF218"/>
    <property type="match status" value="1"/>
</dbReference>
<dbReference type="PANTHER" id="PTHR30336">
    <property type="entry name" value="INNER MEMBRANE PROTEIN, PROBABLE PERMEASE"/>
    <property type="match status" value="1"/>
</dbReference>
<evidence type="ECO:0000313" key="4">
    <source>
        <dbReference type="Proteomes" id="UP000005926"/>
    </source>
</evidence>
<feature type="domain" description="DUF218" evidence="2">
    <location>
        <begin position="167"/>
        <end position="313"/>
    </location>
</feature>
<comment type="caution">
    <text evidence="3">The sequence shown here is derived from an EMBL/GenBank/DDBJ whole genome shotgun (WGS) entry which is preliminary data.</text>
</comment>
<feature type="transmembrane region" description="Helical" evidence="1">
    <location>
        <begin position="6"/>
        <end position="21"/>
    </location>
</feature>
<keyword evidence="4" id="KW-1185">Reference proteome</keyword>
<feature type="transmembrane region" description="Helical" evidence="1">
    <location>
        <begin position="321"/>
        <end position="341"/>
    </location>
</feature>
<dbReference type="EMBL" id="ACKZ01000020">
    <property type="protein sequence ID" value="EEW37114.1"/>
    <property type="molecule type" value="Genomic_DNA"/>
</dbReference>
<dbReference type="Gene3D" id="3.40.50.620">
    <property type="entry name" value="HUPs"/>
    <property type="match status" value="1"/>
</dbReference>
<keyword evidence="1" id="KW-0812">Transmembrane</keyword>
<organism evidence="3 4">
    <name type="scientific">Granulicatella adiacens ATCC 49175</name>
    <dbReference type="NCBI Taxonomy" id="638301"/>
    <lineage>
        <taxon>Bacteria</taxon>
        <taxon>Bacillati</taxon>
        <taxon>Bacillota</taxon>
        <taxon>Bacilli</taxon>
        <taxon>Lactobacillales</taxon>
        <taxon>Carnobacteriaceae</taxon>
        <taxon>Granulicatella</taxon>
    </lineage>
</organism>
<dbReference type="GO" id="GO:0000270">
    <property type="term" value="P:peptidoglycan metabolic process"/>
    <property type="evidence" value="ECO:0007669"/>
    <property type="project" value="TreeGrafter"/>
</dbReference>
<dbReference type="eggNOG" id="COG1434">
    <property type="taxonomic scope" value="Bacteria"/>
</dbReference>
<evidence type="ECO:0000256" key="1">
    <source>
        <dbReference type="SAM" id="Phobius"/>
    </source>
</evidence>
<dbReference type="AlphaFoldDB" id="C8NHD7"/>
<dbReference type="GO" id="GO:0043164">
    <property type="term" value="P:Gram-negative-bacterium-type cell wall biogenesis"/>
    <property type="evidence" value="ECO:0007669"/>
    <property type="project" value="TreeGrafter"/>
</dbReference>
<evidence type="ECO:0000259" key="2">
    <source>
        <dbReference type="Pfam" id="PF02698"/>
    </source>
</evidence>
<keyword evidence="1" id="KW-0472">Membrane</keyword>
<dbReference type="GO" id="GO:0005886">
    <property type="term" value="C:plasma membrane"/>
    <property type="evidence" value="ECO:0007669"/>
    <property type="project" value="TreeGrafter"/>
</dbReference>
<feature type="transmembrane region" description="Helical" evidence="1">
    <location>
        <begin position="97"/>
        <end position="119"/>
    </location>
</feature>
<evidence type="ECO:0000313" key="3">
    <source>
        <dbReference type="EMBL" id="EEW37114.1"/>
    </source>
</evidence>